<dbReference type="EMBL" id="CP127294">
    <property type="protein sequence ID" value="WIX83197.1"/>
    <property type="molecule type" value="Genomic_DNA"/>
</dbReference>
<evidence type="ECO:0000256" key="1">
    <source>
        <dbReference type="SAM" id="MobiDB-lite"/>
    </source>
</evidence>
<gene>
    <name evidence="2" type="ORF">QRX50_21765</name>
</gene>
<evidence type="ECO:0000313" key="2">
    <source>
        <dbReference type="EMBL" id="WIX83197.1"/>
    </source>
</evidence>
<dbReference type="RefSeq" id="WP_285973751.1">
    <property type="nucleotide sequence ID" value="NZ_CP127294.1"/>
</dbReference>
<name>A0A9Y2IN64_9PSEU</name>
<sequence length="130" mass="14029">MAADSVHVEFLRYRKELSMGSGQAVHPGDPPVGAAPEAGGSDLGHSGQQAADDRDARQQPEGGAEGHAEFRQGQEPFEEAEVRQDDAAVEPVQRRDVRAAYGLLENAVSWFTRLKSKNPSRSGSGRVFSR</sequence>
<accession>A0A9Y2IN64</accession>
<protein>
    <submittedName>
        <fullName evidence="2">Uncharacterized protein</fullName>
    </submittedName>
</protein>
<dbReference type="KEGG" id="acab:QRX50_21765"/>
<proteinExistence type="predicted"/>
<organism evidence="2 3">
    <name type="scientific">Amycolatopsis carbonis</name>
    <dbReference type="NCBI Taxonomy" id="715471"/>
    <lineage>
        <taxon>Bacteria</taxon>
        <taxon>Bacillati</taxon>
        <taxon>Actinomycetota</taxon>
        <taxon>Actinomycetes</taxon>
        <taxon>Pseudonocardiales</taxon>
        <taxon>Pseudonocardiaceae</taxon>
        <taxon>Amycolatopsis</taxon>
    </lineage>
</organism>
<reference evidence="2 3" key="1">
    <citation type="submission" date="2023-06" db="EMBL/GenBank/DDBJ databases">
        <authorList>
            <person name="Oyuntsetseg B."/>
            <person name="Kim S.B."/>
        </authorList>
    </citation>
    <scope>NUCLEOTIDE SEQUENCE [LARGE SCALE GENOMIC DNA]</scope>
    <source>
        <strain evidence="2 3">2-15</strain>
    </source>
</reference>
<keyword evidence="3" id="KW-1185">Reference proteome</keyword>
<feature type="region of interest" description="Disordered" evidence="1">
    <location>
        <begin position="17"/>
        <end position="94"/>
    </location>
</feature>
<feature type="compositionally biased region" description="Basic and acidic residues" evidence="1">
    <location>
        <begin position="51"/>
        <end position="72"/>
    </location>
</feature>
<evidence type="ECO:0000313" key="3">
    <source>
        <dbReference type="Proteomes" id="UP001236014"/>
    </source>
</evidence>
<dbReference type="Proteomes" id="UP001236014">
    <property type="component" value="Chromosome"/>
</dbReference>
<feature type="compositionally biased region" description="Basic and acidic residues" evidence="1">
    <location>
        <begin position="80"/>
        <end position="94"/>
    </location>
</feature>
<dbReference type="AlphaFoldDB" id="A0A9Y2IN64"/>